<dbReference type="EMBL" id="CAJOBQ010004813">
    <property type="protein sequence ID" value="CAF4644442.1"/>
    <property type="molecule type" value="Genomic_DNA"/>
</dbReference>
<dbReference type="InterPro" id="IPR016024">
    <property type="entry name" value="ARM-type_fold"/>
</dbReference>
<organism evidence="2 4">
    <name type="scientific">Rotaria socialis</name>
    <dbReference type="NCBI Taxonomy" id="392032"/>
    <lineage>
        <taxon>Eukaryota</taxon>
        <taxon>Metazoa</taxon>
        <taxon>Spiralia</taxon>
        <taxon>Gnathifera</taxon>
        <taxon>Rotifera</taxon>
        <taxon>Eurotatoria</taxon>
        <taxon>Bdelloidea</taxon>
        <taxon>Philodinida</taxon>
        <taxon>Philodinidae</taxon>
        <taxon>Rotaria</taxon>
    </lineage>
</organism>
<accession>A0A818TD69</accession>
<feature type="domain" description="MIF4G" evidence="1">
    <location>
        <begin position="3"/>
        <end position="70"/>
    </location>
</feature>
<dbReference type="Proteomes" id="UP000663869">
    <property type="component" value="Unassembled WGS sequence"/>
</dbReference>
<name>A0A818TD69_9BILA</name>
<evidence type="ECO:0000313" key="3">
    <source>
        <dbReference type="EMBL" id="CAF4644442.1"/>
    </source>
</evidence>
<dbReference type="Proteomes" id="UP000663862">
    <property type="component" value="Unassembled WGS sequence"/>
</dbReference>
<dbReference type="GO" id="GO:0003729">
    <property type="term" value="F:mRNA binding"/>
    <property type="evidence" value="ECO:0007669"/>
    <property type="project" value="TreeGrafter"/>
</dbReference>
<protein>
    <recommendedName>
        <fullName evidence="1">MIF4G domain-containing protein</fullName>
    </recommendedName>
</protein>
<dbReference type="Gene3D" id="1.25.40.180">
    <property type="match status" value="1"/>
</dbReference>
<dbReference type="InterPro" id="IPR003890">
    <property type="entry name" value="MIF4G-like_typ-3"/>
</dbReference>
<comment type="caution">
    <text evidence="2">The sequence shown here is derived from an EMBL/GenBank/DDBJ whole genome shotgun (WGS) entry which is preliminary data.</text>
</comment>
<dbReference type="PANTHER" id="PTHR23253">
    <property type="entry name" value="EUKARYOTIC TRANSLATION INITIATION FACTOR 4 GAMMA"/>
    <property type="match status" value="1"/>
</dbReference>
<dbReference type="GO" id="GO:0003743">
    <property type="term" value="F:translation initiation factor activity"/>
    <property type="evidence" value="ECO:0007669"/>
    <property type="project" value="TreeGrafter"/>
</dbReference>
<feature type="non-terminal residue" evidence="2">
    <location>
        <position position="1"/>
    </location>
</feature>
<evidence type="ECO:0000313" key="2">
    <source>
        <dbReference type="EMBL" id="CAF3683031.1"/>
    </source>
</evidence>
<dbReference type="GO" id="GO:0016281">
    <property type="term" value="C:eukaryotic translation initiation factor 4F complex"/>
    <property type="evidence" value="ECO:0007669"/>
    <property type="project" value="TreeGrafter"/>
</dbReference>
<sequence>MVTLIYSKVVDEPELSDLYANLCKQFQKKQVTVPGDDGKLVTYYFRQILLTRCQKEFESDYREEIEYEKRKAEV</sequence>
<dbReference type="PANTHER" id="PTHR23253:SF78">
    <property type="entry name" value="EUKARYOTIC TRANSLATION INITIATION FACTOR 4G1, ISOFORM B-RELATED"/>
    <property type="match status" value="1"/>
</dbReference>
<evidence type="ECO:0000259" key="1">
    <source>
        <dbReference type="Pfam" id="PF02854"/>
    </source>
</evidence>
<dbReference type="Pfam" id="PF02854">
    <property type="entry name" value="MIF4G"/>
    <property type="match status" value="1"/>
</dbReference>
<dbReference type="EMBL" id="CAJNYU010003574">
    <property type="protein sequence ID" value="CAF3683031.1"/>
    <property type="molecule type" value="Genomic_DNA"/>
</dbReference>
<reference evidence="2" key="1">
    <citation type="submission" date="2021-02" db="EMBL/GenBank/DDBJ databases">
        <authorList>
            <person name="Nowell W R."/>
        </authorList>
    </citation>
    <scope>NUCLEOTIDE SEQUENCE</scope>
</reference>
<dbReference type="AlphaFoldDB" id="A0A818TD69"/>
<evidence type="ECO:0000313" key="4">
    <source>
        <dbReference type="Proteomes" id="UP000663869"/>
    </source>
</evidence>
<gene>
    <name evidence="2" type="ORF">FME351_LOCUS26506</name>
    <name evidence="3" type="ORF">TSG867_LOCUS30391</name>
</gene>
<proteinExistence type="predicted"/>
<dbReference type="SUPFAM" id="SSF48371">
    <property type="entry name" value="ARM repeat"/>
    <property type="match status" value="1"/>
</dbReference>